<reference evidence="1" key="1">
    <citation type="submission" date="2021-03" db="EMBL/GenBank/DDBJ databases">
        <authorList>
            <person name="Alqahtani R."/>
            <person name="Behailu E."/>
            <person name="Cappabianca D.W."/>
            <person name="Csanadi-Schwartz K.M."/>
            <person name="Dalal A.S."/>
            <person name="Fahim M.S."/>
            <person name="Franklin J.M."/>
            <person name="Gluckman M.H."/>
            <person name="Levine C.J."/>
            <person name="Martin N."/>
            <person name="Milza N."/>
            <person name="Najmabadi R."/>
            <person name="Newman A.M."/>
            <person name="Pajunar M."/>
            <person name="Qalawee I."/>
            <person name="Rizvi A."/>
            <person name="Samuel A."/>
            <person name="Smith A."/>
            <person name="Swann F.E."/>
            <person name="Sweeney P."/>
            <person name="Torres N.R."/>
            <person name="Ventrone L."/>
            <person name="Ventura L."/>
            <person name="Wroe M."/>
            <person name="Acquaye N.A."/>
            <person name="Agnes T.J."/>
            <person name="Ahmed A."/>
            <person name="Ahmed S."/>
            <person name="Amodu B.A."/>
            <person name="Arefeayne N.F."/>
            <person name="Asamoah-Frimpong E.A."/>
            <person name="Attaran A."/>
            <person name="Barragan J.M."/>
            <person name="Baumgarten L.N."/>
            <person name="Berhane B."/>
            <person name="Beyene A."/>
            <person name="Bhattarai B."/>
            <person name="Biondokin D.V."/>
            <person name="Boone B.K."/>
            <person name="Burney S.Z."/>
            <person name="Cayanan J.-R.T."/>
            <person name="Cesta G."/>
            <person name="Chang J."/>
            <person name="Chavez J."/>
            <person name="Chorbajian C."/>
            <person name="Christian S."/>
            <person name="Corns J.R."/>
            <person name="Corns N.R."/>
            <person name="Cowan J.T."/>
            <person name="Coyne C."/>
            <person name="Dadzie B."/>
            <person name="Datu D.-L.V."/>
            <person name="Deng B.C."/>
            <person name="Der L."/>
            <person name="Dickerson K."/>
            <person name="Dozier E."/>
            <person name="Egbunine A.O."/>
            <person name="Farooq M."/>
            <person name="Fonge A.E."/>
            <person name="Ghomsi-Nono M.P."/>
            <person name="Giampietro H."/>
            <person name="Gunnison R.P."/>
            <person name="Han S.H."/>
            <person name="Hennigan A.J."/>
            <person name="Hong A.N."/>
            <person name="Ijomor E.C."/>
            <person name="Jalali A."/>
            <person name="Jamil T.Z."/>
            <person name="Jenkins C.R."/>
            <person name="Joseph M.A."/>
            <person name="Jowanowitch O.J."/>
            <person name="Kang D."/>
            <person name="Khan A."/>
            <person name="Khan Z.K."/>
            <person name="Kiewe T."/>
            <person name="Kjerulf A.B."/>
            <person name="Kolosey V."/>
            <person name="Kurup M."/>
            <person name="Lee V.H."/>
            <person name="Llontop-Maldonado V."/>
            <person name="Long P."/>
            <person name="Lu N."/>
            <person name="Majekodunmi A."/>
            <person name="Malik H.W."/>
            <person name="Marcellino S.C."/>
            <person name="Martinez L.A."/>
            <person name="Meher F.N."/>
            <person name="Michelin M.A."/>
            <person name="Mitchell K.G."/>
            <person name="Mullens W.J."/>
            <person name="Nwakama C."/>
            <person name="Nwosu F.T."/>
            <person name="Oboh E.C."/>
            <person name="Odujinrin O."/>
            <person name="Ogunsan O."/>
            <person name="O'Neill K."/>
            <person name="Oxlaj J.A."/>
            <person name="Patel A.K."/>
            <person name="Patel B.R."/>
            <person name="Pham Q."/>
            <person name="Porter J."/>
            <person name="Portes J."/>
            <person name="Prokopenko A."/>
            <person name="Quraishi M."/>
            <person name="Qureshi M.-A."/>
            <person name="Rivera A."/>
            <person name="Rubalsky V."/>
            <person name="Saikali Y."/>
            <person name="Saqaf K."/>
            <person name="Saroya S.R."/>
            <person name="Seas A."/>
            <person name="Shadrick R.E."/>
            <person name="Sharda N."/>
            <person name="Sigindere M.T."/>
            <person name="Simbi V.G."/>
            <person name="Thuzar C."/>
            <person name="Tran K."/>
            <person name="Tran V.D."/>
            <person name="Trang W."/>
            <person name="Vaishnav N."/>
            <person name="Vuong K."/>
            <person name="Walker C."/>
            <person name="Wallace S.A."/>
            <person name="Warfield J.C."/>
            <person name="Wikina T."/>
            <person name="Wobbeking F.T."/>
            <person name="Worrent L.D."/>
            <person name="Yan T."/>
            <person name="Zehra A."/>
            <person name="Avazpour P."/>
            <person name="Kim F.M."/>
            <person name="Mason K."/>
            <person name="Nguyen D.A."/>
            <person name="Pettit S.M."/>
            <person name="Zhou O.J."/>
            <person name="Brissett D.L."/>
            <person name="Gualtieri C."/>
            <person name="Hufford T.M."/>
            <person name="Ko J.M."/>
            <person name="Novak J.K."/>
            <person name="Smith Z.M."/>
            <person name="Mayer-Bacon C."/>
            <person name="Erill I."/>
            <person name="Caruso S.M."/>
            <person name="Garlena R.A."/>
            <person name="Russell D.A."/>
            <person name="Pope W.H."/>
            <person name="Jacobs-Sera D."/>
            <person name="Hatfull G.F."/>
        </authorList>
    </citation>
    <scope>NUCLEOTIDE SEQUENCE</scope>
</reference>
<proteinExistence type="predicted"/>
<sequence length="122" mass="13429">MSKIQSHENCTHESSKAARAKCRRSRAKFADAFASALTDGTATVPTASPVFEPVRVTADTWRDFKETPVRIATQIDDETDSEIATGVYLTGWGKQWINYTNDEGKTKRASITCVRVTTLGEA</sequence>
<evidence type="ECO:0000313" key="1">
    <source>
        <dbReference type="EMBL" id="QWT29875.1"/>
    </source>
</evidence>
<keyword evidence="2" id="KW-1185">Reference proteome</keyword>
<evidence type="ECO:0000313" key="2">
    <source>
        <dbReference type="Proteomes" id="UP000683386"/>
    </source>
</evidence>
<dbReference type="Proteomes" id="UP000683386">
    <property type="component" value="Segment"/>
</dbReference>
<accession>A0A8F2E6F4</accession>
<dbReference type="GeneID" id="77931566"/>
<organism evidence="1 2">
    <name type="scientific">Streptomyces phage KimJongPhill</name>
    <dbReference type="NCBI Taxonomy" id="2848886"/>
    <lineage>
        <taxon>Viruses</taxon>
        <taxon>Duplodnaviria</taxon>
        <taxon>Heunggongvirae</taxon>
        <taxon>Uroviricota</taxon>
        <taxon>Caudoviricetes</taxon>
        <taxon>Zukovirus</taxon>
        <taxon>Zukovirus phill</taxon>
    </lineage>
</organism>
<dbReference type="KEGG" id="vg:77931566"/>
<protein>
    <submittedName>
        <fullName evidence="1">Uncharacterized protein</fullName>
    </submittedName>
</protein>
<gene>
    <name evidence="1" type="primary">94</name>
    <name evidence="1" type="ORF">SEA_KIMJONGPHILL_94</name>
</gene>
<dbReference type="RefSeq" id="YP_010655700.1">
    <property type="nucleotide sequence ID" value="NC_070830.1"/>
</dbReference>
<dbReference type="EMBL" id="MW822144">
    <property type="protein sequence ID" value="QWT29875.1"/>
    <property type="molecule type" value="Genomic_DNA"/>
</dbReference>
<name>A0A8F2E6F4_9CAUD</name>